<dbReference type="Gene3D" id="2.60.40.10">
    <property type="entry name" value="Immunoglobulins"/>
    <property type="match status" value="7"/>
</dbReference>
<feature type="domain" description="Fibronectin type-III" evidence="7">
    <location>
        <begin position="305"/>
        <end position="410"/>
    </location>
</feature>
<dbReference type="PANTHER" id="PTHR13817">
    <property type="entry name" value="TITIN"/>
    <property type="match status" value="1"/>
</dbReference>
<feature type="compositionally biased region" description="Polar residues" evidence="4">
    <location>
        <begin position="445"/>
        <end position="456"/>
    </location>
</feature>
<feature type="compositionally biased region" description="Pro residues" evidence="4">
    <location>
        <begin position="489"/>
        <end position="508"/>
    </location>
</feature>
<dbReference type="InterPro" id="IPR000421">
    <property type="entry name" value="FA58C"/>
</dbReference>
<protein>
    <submittedName>
        <fullName evidence="8">Uncharacterized protein</fullName>
    </submittedName>
</protein>
<proteinExistence type="predicted"/>
<name>A0ABQ8UW91_9EUKA</name>
<evidence type="ECO:0000313" key="9">
    <source>
        <dbReference type="Proteomes" id="UP001141327"/>
    </source>
</evidence>
<feature type="coiled-coil region" evidence="3">
    <location>
        <begin position="165"/>
        <end position="199"/>
    </location>
</feature>
<feature type="compositionally biased region" description="Pro residues" evidence="4">
    <location>
        <begin position="1275"/>
        <end position="1303"/>
    </location>
</feature>
<dbReference type="EMBL" id="JAPMOS010000002">
    <property type="protein sequence ID" value="KAJ4462708.1"/>
    <property type="molecule type" value="Genomic_DNA"/>
</dbReference>
<keyword evidence="3" id="KW-0175">Coiled coil</keyword>
<feature type="region of interest" description="Disordered" evidence="4">
    <location>
        <begin position="434"/>
        <end position="463"/>
    </location>
</feature>
<dbReference type="SUPFAM" id="SSF49265">
    <property type="entry name" value="Fibronectin type III"/>
    <property type="match status" value="6"/>
</dbReference>
<dbReference type="Gene3D" id="3.30.160.60">
    <property type="entry name" value="Classic Zinc Finger"/>
    <property type="match status" value="1"/>
</dbReference>
<evidence type="ECO:0000313" key="8">
    <source>
        <dbReference type="EMBL" id="KAJ4462708.1"/>
    </source>
</evidence>
<dbReference type="Pfam" id="PF00643">
    <property type="entry name" value="zf-B_box"/>
    <property type="match status" value="1"/>
</dbReference>
<feature type="region of interest" description="Disordered" evidence="4">
    <location>
        <begin position="1371"/>
        <end position="1401"/>
    </location>
</feature>
<reference evidence="8" key="1">
    <citation type="journal article" date="2022" name="bioRxiv">
        <title>Genomics of Preaxostyla Flagellates Illuminates Evolutionary Transitions and the Path Towards Mitochondrial Loss.</title>
        <authorList>
            <person name="Novak L.V.F."/>
            <person name="Treitli S.C."/>
            <person name="Pyrih J."/>
            <person name="Halakuc P."/>
            <person name="Pipaliya S.V."/>
            <person name="Vacek V."/>
            <person name="Brzon O."/>
            <person name="Soukal P."/>
            <person name="Eme L."/>
            <person name="Dacks J.B."/>
            <person name="Karnkowska A."/>
            <person name="Elias M."/>
            <person name="Hampl V."/>
        </authorList>
    </citation>
    <scope>NUCLEOTIDE SEQUENCE</scope>
    <source>
        <strain evidence="8">RCP-MX</strain>
    </source>
</reference>
<keyword evidence="2" id="KW-0479">Metal-binding</keyword>
<evidence type="ECO:0000256" key="3">
    <source>
        <dbReference type="SAM" id="Coils"/>
    </source>
</evidence>
<dbReference type="Proteomes" id="UP001141327">
    <property type="component" value="Unassembled WGS sequence"/>
</dbReference>
<feature type="region of interest" description="Disordered" evidence="4">
    <location>
        <begin position="1948"/>
        <end position="1992"/>
    </location>
</feature>
<evidence type="ECO:0000259" key="7">
    <source>
        <dbReference type="PROSITE" id="PS50853"/>
    </source>
</evidence>
<organism evidence="8 9">
    <name type="scientific">Paratrimastix pyriformis</name>
    <dbReference type="NCBI Taxonomy" id="342808"/>
    <lineage>
        <taxon>Eukaryota</taxon>
        <taxon>Metamonada</taxon>
        <taxon>Preaxostyla</taxon>
        <taxon>Paratrimastigidae</taxon>
        <taxon>Paratrimastix</taxon>
    </lineage>
</organism>
<feature type="compositionally biased region" description="Pro residues" evidence="4">
    <location>
        <begin position="1838"/>
        <end position="1867"/>
    </location>
</feature>
<feature type="domain" description="Fibronectin type-III" evidence="7">
    <location>
        <begin position="438"/>
        <end position="533"/>
    </location>
</feature>
<dbReference type="CDD" id="cd19756">
    <property type="entry name" value="Bbox2"/>
    <property type="match status" value="1"/>
</dbReference>
<dbReference type="InterPro" id="IPR036116">
    <property type="entry name" value="FN3_sf"/>
</dbReference>
<feature type="region of interest" description="Disordered" evidence="4">
    <location>
        <begin position="2006"/>
        <end position="2036"/>
    </location>
</feature>
<dbReference type="InterPro" id="IPR013783">
    <property type="entry name" value="Ig-like_fold"/>
</dbReference>
<dbReference type="PROSITE" id="PS50119">
    <property type="entry name" value="ZF_BBOX"/>
    <property type="match status" value="2"/>
</dbReference>
<dbReference type="InterPro" id="IPR050964">
    <property type="entry name" value="Striated_Muscle_Regulatory"/>
</dbReference>
<keyword evidence="2" id="KW-0863">Zinc-finger</keyword>
<dbReference type="PROSITE" id="PS50853">
    <property type="entry name" value="FN3"/>
    <property type="match status" value="4"/>
</dbReference>
<dbReference type="Gene3D" id="2.60.120.260">
    <property type="entry name" value="Galactose-binding domain-like"/>
    <property type="match status" value="1"/>
</dbReference>
<dbReference type="SMART" id="SM00060">
    <property type="entry name" value="FN3"/>
    <property type="match status" value="9"/>
</dbReference>
<evidence type="ECO:0000256" key="1">
    <source>
        <dbReference type="ARBA" id="ARBA00022737"/>
    </source>
</evidence>
<dbReference type="CDD" id="cd19757">
    <property type="entry name" value="Bbox1"/>
    <property type="match status" value="1"/>
</dbReference>
<feature type="region of interest" description="Disordered" evidence="4">
    <location>
        <begin position="1264"/>
        <end position="1350"/>
    </location>
</feature>
<dbReference type="InterPro" id="IPR008979">
    <property type="entry name" value="Galactose-bd-like_sf"/>
</dbReference>
<feature type="compositionally biased region" description="Polar residues" evidence="4">
    <location>
        <begin position="523"/>
        <end position="532"/>
    </location>
</feature>
<feature type="domain" description="B box-type" evidence="6">
    <location>
        <begin position="90"/>
        <end position="132"/>
    </location>
</feature>
<keyword evidence="9" id="KW-1185">Reference proteome</keyword>
<gene>
    <name evidence="8" type="ORF">PAPYR_720</name>
</gene>
<feature type="region of interest" description="Disordered" evidence="4">
    <location>
        <begin position="1836"/>
        <end position="1892"/>
    </location>
</feature>
<feature type="region of interest" description="Disordered" evidence="4">
    <location>
        <begin position="2060"/>
        <end position="2079"/>
    </location>
</feature>
<evidence type="ECO:0000259" key="6">
    <source>
        <dbReference type="PROSITE" id="PS50119"/>
    </source>
</evidence>
<accession>A0ABQ8UW91</accession>
<feature type="domain" description="F5/8 type C" evidence="5">
    <location>
        <begin position="2164"/>
        <end position="2321"/>
    </location>
</feature>
<feature type="region of interest" description="Disordered" evidence="4">
    <location>
        <begin position="480"/>
        <end position="563"/>
    </location>
</feature>
<keyword evidence="2" id="KW-0862">Zinc</keyword>
<dbReference type="SMART" id="SM00336">
    <property type="entry name" value="BBOX"/>
    <property type="match status" value="2"/>
</dbReference>
<feature type="domain" description="B box-type" evidence="6">
    <location>
        <begin position="38"/>
        <end position="84"/>
    </location>
</feature>
<dbReference type="InterPro" id="IPR000315">
    <property type="entry name" value="Znf_B-box"/>
</dbReference>
<dbReference type="PROSITE" id="PS50022">
    <property type="entry name" value="FA58C_3"/>
    <property type="match status" value="1"/>
</dbReference>
<dbReference type="SUPFAM" id="SSF49785">
    <property type="entry name" value="Galactose-binding domain-like"/>
    <property type="match status" value="1"/>
</dbReference>
<feature type="compositionally biased region" description="Basic and acidic residues" evidence="4">
    <location>
        <begin position="1978"/>
        <end position="1992"/>
    </location>
</feature>
<evidence type="ECO:0000256" key="4">
    <source>
        <dbReference type="SAM" id="MobiDB-lite"/>
    </source>
</evidence>
<feature type="region of interest" description="Disordered" evidence="4">
    <location>
        <begin position="1557"/>
        <end position="1612"/>
    </location>
</feature>
<feature type="domain" description="Fibronectin type-III" evidence="7">
    <location>
        <begin position="1672"/>
        <end position="1775"/>
    </location>
</feature>
<feature type="compositionally biased region" description="Pro residues" evidence="4">
    <location>
        <begin position="1373"/>
        <end position="1383"/>
    </location>
</feature>
<feature type="compositionally biased region" description="Low complexity" evidence="4">
    <location>
        <begin position="1264"/>
        <end position="1274"/>
    </location>
</feature>
<dbReference type="PANTHER" id="PTHR13817:SF166">
    <property type="entry name" value="NEURONAL IGCAM-RELATED"/>
    <property type="match status" value="1"/>
</dbReference>
<evidence type="ECO:0000259" key="5">
    <source>
        <dbReference type="PROSITE" id="PS50022"/>
    </source>
</evidence>
<dbReference type="InterPro" id="IPR003961">
    <property type="entry name" value="FN3_dom"/>
</dbReference>
<evidence type="ECO:0000256" key="2">
    <source>
        <dbReference type="PROSITE-ProRule" id="PRU00024"/>
    </source>
</evidence>
<dbReference type="CDD" id="cd00063">
    <property type="entry name" value="FN3"/>
    <property type="match status" value="4"/>
</dbReference>
<dbReference type="SUPFAM" id="SSF57845">
    <property type="entry name" value="B-box zinc-binding domain"/>
    <property type="match status" value="1"/>
</dbReference>
<feature type="compositionally biased region" description="Low complexity" evidence="4">
    <location>
        <begin position="1567"/>
        <end position="1578"/>
    </location>
</feature>
<feature type="compositionally biased region" description="Polar residues" evidence="4">
    <location>
        <begin position="2070"/>
        <end position="2079"/>
    </location>
</feature>
<keyword evidence="1" id="KW-0677">Repeat</keyword>
<feature type="domain" description="Fibronectin type-III" evidence="7">
    <location>
        <begin position="710"/>
        <end position="794"/>
    </location>
</feature>
<feature type="compositionally biased region" description="Pro residues" evidence="4">
    <location>
        <begin position="1310"/>
        <end position="1330"/>
    </location>
</feature>
<comment type="caution">
    <text evidence="8">The sequence shown here is derived from an EMBL/GenBank/DDBJ whole genome shotgun (WGS) entry which is preliminary data.</text>
</comment>
<sequence>MQIISIKCPICALPSDLPTHLRGIGSTAPTPSAAPEPEPPIMCGLECGRPATLDCITCGGSLCEECFQQSHARGWFRQHKKAPLGAARTQRASLCSEHDRELDHFCTRCRRLVCPTCCAPGGSHQGHAWVRLADRDAPERAQWEALRQELMSIMEVQRNALRESRRAIEGDIEAIRKTHERFEEEAESAVAHLTRLLEERRQVLVRTSRAMATEKVERLTLQHRAAGQVLTYYEGLIRRLQEAAQKGDPFFEAAALEETHTSLLYFAPSRMRMEPFESPRVRASADVGALPQALTSLGAIYRDVPPDRPEALVVAHEDTEALELALAPPPCAGPPIAEIILEGCPLRPEASEEAWVRVSQGGTQAQWRCSHLAGAPLLAGQRYRFRACARNEVGRGAWSAPLDITKAARVVHAHSDLSRPAASSRCAVRPPCAALPGAPEAPRVQRQTARSVTVQWQPPPADGGAPLLGFRLLMAPLGPVDPAASTAAPTPPPPQSPPQSPSQSPPQSPSQSLSVAGLPATATCDQPSTTPSSDHDGDPQRDGATSAALTGGDAEAEADGTDVGWVEVGRGAALRWHWALRADPECTREDEAPDEGGPLLEAAPHQLAGGCRYAFRVAAYNALGEGPLSPPMVLFQHRPSLPMPLPLPMPMPMPLPLPLPLRRRPCLAAPARPDPAVLSLPPAARALCDPFAAGPGCAVGGRARAAVTEPPAGLAVVCEDADGVTLRWQAPAPPPQDPADPATAQAPVLGYQVQCTVRGLAPGRNYFFRLRALTALGPGGWSSLAPVKKRGPPASPPRPVLLSEEALTLRVAWGAPGATHGLPVAAYRLAVSPYEPPFSAHLGVSLPDPGRPAGADEWLLYEGPEFAFCFDEPRVLAALRGVAPIPRDQDAPCADPAAPLGMQPPPAGHMRCGYWFRVCAWGPLGLGPWSEPLFVQKKAPPLGPTRLRLESETIIDVGLAWEAPPEHSGAADGVFHAPMTGYLLQLAWLPPSAGSQPPEEDAYREIYRGPACRYAHRLPASLPEGLSAEREKDLLPGAWCGVRLWARVAAWSAVGRSDWGPAVAFTKKGLPGPPAAPVLVEDRAGSVVLRWGPPGHRGHGAIGGYRLFLLSELDLADPAAPLCPPAHAPHKERGEGARALAWQRVYEGPGSLTQAAVGRPREECEGQLSLVGGRWYRAAVAAVGDVGEGLCSPVLRFQKAAKPPPPPAPRILSQTAECVRIVWSPPADHPPTAEGTAPPCPCPPLLGYVVQLAQISGAAMAAAATTPSPRLGPAAAPPSPSPPAPPARASSPSPPPAGAPPSSPSASAATPPPGSPPSPPAAAPAPPPASTPRRYVRPHPIRPPSPMAMPGLAGAGAGALVSGAAIPLGDELPPIPADAPAPPALSQEDDRCPAPPAGPAMYPEAEATSVVVALPPGGLGQPLWHDVLRCGAAVGIGGWEARALRMGGLYACRLAAWNALGLGAPSEPLLFRKTGPEWTAAEPPTRSHPAHLPSLLGAAPVVFGCCGPAGLPAAPPKPMLVEELPSHLHLRWAAPPHDGCLPLRAYHVQLSESLLAVPPAAPPPPRLGGTPRPGAGAWALGGGGLPGSPRPDSPRVGGPPPDTPSSASSGAPGALEGLWREIYRGPASSLEAVVPLTAPERLCRVRLCAENGLGLGPWGEALAIRKKGLPGAPTGLRMVSHAPGALQVAWEAPPEHGGVILAYHLQVAPLGPLPGDPPAVPEPVLLPPRGPKVPAHLVPQEPWRTVYTGSLPAAELGDPQGLPSMGRCAVRVRALNGVGAGPWSDQWAILRLGVPGQPASLLVLAEGPTQCIFQWRPSSSPAGGRPVRFLLQTAVLVAPPPPPPPPRPPSPGGTTPRLPPICLPPSSSPDRASSPPPAAPAGGGPATGRLPRVAGTVYEGPEQLWQVDGMLPGAQYGVRLCGVNPVGRGEWAALTMLKHDPDIAAGIARQQQRRRQRQRQPALEPPGLLPRAQLAGQQREREGPRGGRQGRADRLLCCQRRGAVALDLPPAPGARGPRMRSSSSGLRPAGRPRDPNHRLLVEVATVPVALRHFAPILRSERSSRAPHGPTATSLDVPSGTQSNLLVGPAEAPAAGWEELFRTQSPSCQVDRARMPLHRHYYFRVTALTPIGAGPPSNVVHVPTWNELFYREDGEAEGLFSWLGTDMGRAPYRNPALGPEPLVAATCSSTEVGAAATLVGRDPAAYYYSENQAAQWVRIELLGGRRVAPTHYTLRTRAGCERNHLRSWKLEGSADGQTWVTLRAHLNDDALSNLHSQATWAVEWRPVPGDTQSFRFIRLSMTGHDSSGYDYLMLGGIELYGLLVS</sequence>